<proteinExistence type="predicted"/>
<evidence type="ECO:0000313" key="2">
    <source>
        <dbReference type="Proteomes" id="UP000029577"/>
    </source>
</evidence>
<protein>
    <submittedName>
        <fullName evidence="1">Gluconate 2-dehydrogenase</fullName>
    </submittedName>
</protein>
<evidence type="ECO:0000313" key="1">
    <source>
        <dbReference type="EMBL" id="KGD73506.1"/>
    </source>
</evidence>
<name>A0A095T9D5_9GAMM</name>
<dbReference type="Pfam" id="PF13618">
    <property type="entry name" value="Gluconate_2-dh3"/>
    <property type="match status" value="1"/>
</dbReference>
<accession>A0A095T9D5</accession>
<dbReference type="OrthoDB" id="8400810at2"/>
<dbReference type="eggNOG" id="ENOG502Z7SX">
    <property type="taxonomic scope" value="Bacteria"/>
</dbReference>
<dbReference type="AlphaFoldDB" id="A0A095T9D5"/>
<organism evidence="1 2">
    <name type="scientific">Tatumella morbirosei</name>
    <dbReference type="NCBI Taxonomy" id="642227"/>
    <lineage>
        <taxon>Bacteria</taxon>
        <taxon>Pseudomonadati</taxon>
        <taxon>Pseudomonadota</taxon>
        <taxon>Gammaproteobacteria</taxon>
        <taxon>Enterobacterales</taxon>
        <taxon>Erwiniaceae</taxon>
        <taxon>Tatumella</taxon>
    </lineage>
</organism>
<dbReference type="Proteomes" id="UP000029577">
    <property type="component" value="Unassembled WGS sequence"/>
</dbReference>
<comment type="caution">
    <text evidence="1">The sequence shown here is derived from an EMBL/GenBank/DDBJ whole genome shotgun (WGS) entry which is preliminary data.</text>
</comment>
<dbReference type="InterPro" id="IPR027056">
    <property type="entry name" value="Gluconate_2DH_su3"/>
</dbReference>
<reference evidence="1" key="1">
    <citation type="submission" date="2014-12" db="EMBL/GenBank/DDBJ databases">
        <title>The draft genome of the Tatumella morbirosei type strain, LMG23360T isolated from pineapple rot.</title>
        <authorList>
            <person name="Smits T.H."/>
            <person name="Palmer M."/>
            <person name="Venter S.N."/>
            <person name="Duffy B."/>
            <person name="Steenkamp E.T."/>
            <person name="Chan W.Y."/>
            <person name="Coutinho T.A."/>
            <person name="Coetzee M.P."/>
            <person name="De Maayer P."/>
        </authorList>
    </citation>
    <scope>NUCLEOTIDE SEQUENCE [LARGE SCALE GENOMIC DNA]</scope>
    <source>
        <strain evidence="1">LMG 23360</strain>
    </source>
</reference>
<dbReference type="EMBL" id="JPKR02000002">
    <property type="protein sequence ID" value="KGD73506.1"/>
    <property type="molecule type" value="Genomic_DNA"/>
</dbReference>
<dbReference type="RefSeq" id="WP_038019688.1">
    <property type="nucleotide sequence ID" value="NZ_JPKR02000002.1"/>
</dbReference>
<sequence length="242" mass="26723">MKNIPRSKDSIGRRLFLQRSLSIIPLVAVTGSAFSAGQAAEKKAPAVTADYVPQFFDPQQWAFINAAVDRLIPEDHNGAGAVSEGVPVYIDRQMELPYGYGHLWYMQPPFAPHSDPTLGYQSPLVPRELYRQGIALTEHYCQQTFHKTFAQLTSGQQDQVLQQLEKNTLSDTTLSGSLFFEQLLENTREGYLADPVHGGNQTLASWKLIGFPGARADYTDTVAQPNVPYPLGPVSISGKRSV</sequence>
<dbReference type="STRING" id="642227.HA49_09590"/>
<gene>
    <name evidence="1" type="ORF">HA49_09590</name>
</gene>
<keyword evidence="2" id="KW-1185">Reference proteome</keyword>